<evidence type="ECO:0000313" key="3">
    <source>
        <dbReference type="Proteomes" id="UP000012329"/>
    </source>
</evidence>
<dbReference type="Pfam" id="PF13470">
    <property type="entry name" value="PIN_3"/>
    <property type="match status" value="1"/>
</dbReference>
<gene>
    <name evidence="2" type="ORF">LEP1GSC029_1157</name>
</gene>
<dbReference type="InterPro" id="IPR002850">
    <property type="entry name" value="PIN_toxin-like"/>
</dbReference>
<proteinExistence type="predicted"/>
<reference evidence="2 3" key="1">
    <citation type="submission" date="2013-02" db="EMBL/GenBank/DDBJ databases">
        <authorList>
            <person name="Harkins D.M."/>
            <person name="Durkin A.S."/>
            <person name="Brinkac L.M."/>
            <person name="Haft D.H."/>
            <person name="Selengut J.D."/>
            <person name="Sanka R."/>
            <person name="DePew J."/>
            <person name="Purushe J."/>
            <person name="Whelen A.C."/>
            <person name="Vinetz J.M."/>
            <person name="Sutton G.G."/>
            <person name="Nierman W.C."/>
            <person name="Fouts D.E."/>
        </authorList>
    </citation>
    <scope>NUCLEOTIDE SEQUENCE [LARGE SCALE GENOMIC DNA]</scope>
    <source>
        <strain evidence="2 3">2002000626</strain>
    </source>
</reference>
<sequence length="103" mass="12266">MYIFSYFIRWKTKNFFREINFRKSISDSILTEIEKTLKEPKLKLNKDFFSIVISEIESIAQRTVNISLKDDSSLRDRDDYHILESAISAKVDYLITGIKIYLF</sequence>
<dbReference type="NCBIfam" id="TIGR00305">
    <property type="entry name" value="putative toxin-antitoxin system toxin component, PIN family"/>
    <property type="match status" value="1"/>
</dbReference>
<dbReference type="Proteomes" id="UP000012329">
    <property type="component" value="Unassembled WGS sequence"/>
</dbReference>
<evidence type="ECO:0000259" key="1">
    <source>
        <dbReference type="Pfam" id="PF13470"/>
    </source>
</evidence>
<accession>A0A829CVU4</accession>
<dbReference type="AlphaFoldDB" id="A0A829CVU4"/>
<evidence type="ECO:0000313" key="2">
    <source>
        <dbReference type="EMBL" id="EMY02097.1"/>
    </source>
</evidence>
<comment type="caution">
    <text evidence="2">The sequence shown here is derived from an EMBL/GenBank/DDBJ whole genome shotgun (WGS) entry which is preliminary data.</text>
</comment>
<organism evidence="2 3">
    <name type="scientific">Leptospira interrogans str. 2002000626</name>
    <dbReference type="NCBI Taxonomy" id="996803"/>
    <lineage>
        <taxon>Bacteria</taxon>
        <taxon>Pseudomonadati</taxon>
        <taxon>Spirochaetota</taxon>
        <taxon>Spirochaetia</taxon>
        <taxon>Leptospirales</taxon>
        <taxon>Leptospiraceae</taxon>
        <taxon>Leptospira</taxon>
    </lineage>
</organism>
<feature type="domain" description="PIN" evidence="1">
    <location>
        <begin position="21"/>
        <end position="97"/>
    </location>
</feature>
<dbReference type="InterPro" id="IPR002716">
    <property type="entry name" value="PIN_dom"/>
</dbReference>
<protein>
    <submittedName>
        <fullName evidence="2">Toxin-antitoxin system toxin component, PIN family</fullName>
    </submittedName>
</protein>
<name>A0A829CVU4_LEPIR</name>
<dbReference type="EMBL" id="AFJL02000261">
    <property type="protein sequence ID" value="EMY02097.1"/>
    <property type="molecule type" value="Genomic_DNA"/>
</dbReference>